<dbReference type="AlphaFoldDB" id="A0A6A5R5U2"/>
<name>A0A6A5R5U2_9PLEO</name>
<evidence type="ECO:0000313" key="4">
    <source>
        <dbReference type="Proteomes" id="UP000800082"/>
    </source>
</evidence>
<feature type="non-terminal residue" evidence="3">
    <location>
        <position position="1"/>
    </location>
</feature>
<protein>
    <recommendedName>
        <fullName evidence="2">HTH CENPB-type domain-containing protein</fullName>
    </recommendedName>
</protein>
<dbReference type="OrthoDB" id="3788460at2759"/>
<gene>
    <name evidence="3" type="ORF">M421DRAFT_75150</name>
</gene>
<dbReference type="Pfam" id="PF03221">
    <property type="entry name" value="HTH_Tnp_Tc5"/>
    <property type="match status" value="1"/>
</dbReference>
<sequence>ELDLVKYIEELSARHLLPTRRIVQNFASSVALQPCSNSWVQCFLHCHRNQLTS</sequence>
<dbReference type="EMBL" id="ML979004">
    <property type="protein sequence ID" value="KAF1923511.1"/>
    <property type="molecule type" value="Genomic_DNA"/>
</dbReference>
<evidence type="ECO:0000259" key="2">
    <source>
        <dbReference type="Pfam" id="PF03221"/>
    </source>
</evidence>
<reference evidence="3" key="1">
    <citation type="journal article" date="2020" name="Stud. Mycol.">
        <title>101 Dothideomycetes genomes: a test case for predicting lifestyles and emergence of pathogens.</title>
        <authorList>
            <person name="Haridas S."/>
            <person name="Albert R."/>
            <person name="Binder M."/>
            <person name="Bloem J."/>
            <person name="Labutti K."/>
            <person name="Salamov A."/>
            <person name="Andreopoulos B."/>
            <person name="Baker S."/>
            <person name="Barry K."/>
            <person name="Bills G."/>
            <person name="Bluhm B."/>
            <person name="Cannon C."/>
            <person name="Castanera R."/>
            <person name="Culley D."/>
            <person name="Daum C."/>
            <person name="Ezra D."/>
            <person name="Gonzalez J."/>
            <person name="Henrissat B."/>
            <person name="Kuo A."/>
            <person name="Liang C."/>
            <person name="Lipzen A."/>
            <person name="Lutzoni F."/>
            <person name="Magnuson J."/>
            <person name="Mondo S."/>
            <person name="Nolan M."/>
            <person name="Ohm R."/>
            <person name="Pangilinan J."/>
            <person name="Park H.-J."/>
            <person name="Ramirez L."/>
            <person name="Alfaro M."/>
            <person name="Sun H."/>
            <person name="Tritt A."/>
            <person name="Yoshinaga Y."/>
            <person name="Zwiers L.-H."/>
            <person name="Turgeon B."/>
            <person name="Goodwin S."/>
            <person name="Spatafora J."/>
            <person name="Crous P."/>
            <person name="Grigoriev I."/>
        </authorList>
    </citation>
    <scope>NUCLEOTIDE SEQUENCE</scope>
    <source>
        <strain evidence="3">CBS 183.55</strain>
    </source>
</reference>
<accession>A0A6A5R5U2</accession>
<proteinExistence type="predicted"/>
<keyword evidence="1" id="KW-0238">DNA-binding</keyword>
<dbReference type="Proteomes" id="UP000800082">
    <property type="component" value="Unassembled WGS sequence"/>
</dbReference>
<keyword evidence="4" id="KW-1185">Reference proteome</keyword>
<dbReference type="GeneID" id="54354773"/>
<organism evidence="3 4">
    <name type="scientific">Didymella exigua CBS 183.55</name>
    <dbReference type="NCBI Taxonomy" id="1150837"/>
    <lineage>
        <taxon>Eukaryota</taxon>
        <taxon>Fungi</taxon>
        <taxon>Dikarya</taxon>
        <taxon>Ascomycota</taxon>
        <taxon>Pezizomycotina</taxon>
        <taxon>Dothideomycetes</taxon>
        <taxon>Pleosporomycetidae</taxon>
        <taxon>Pleosporales</taxon>
        <taxon>Pleosporineae</taxon>
        <taxon>Didymellaceae</taxon>
        <taxon>Didymella</taxon>
    </lineage>
</organism>
<dbReference type="RefSeq" id="XP_033443764.1">
    <property type="nucleotide sequence ID" value="XM_033597106.1"/>
</dbReference>
<dbReference type="InterPro" id="IPR006600">
    <property type="entry name" value="HTH_CenpB_DNA-bd_dom"/>
</dbReference>
<evidence type="ECO:0000256" key="1">
    <source>
        <dbReference type="ARBA" id="ARBA00023125"/>
    </source>
</evidence>
<evidence type="ECO:0000313" key="3">
    <source>
        <dbReference type="EMBL" id="KAF1923511.1"/>
    </source>
</evidence>
<feature type="domain" description="HTH CENPB-type" evidence="2">
    <location>
        <begin position="4"/>
        <end position="47"/>
    </location>
</feature>